<comment type="caution">
    <text evidence="1">The sequence shown here is derived from an EMBL/GenBank/DDBJ whole genome shotgun (WGS) entry which is preliminary data.</text>
</comment>
<evidence type="ECO:0000313" key="1">
    <source>
        <dbReference type="EMBL" id="RXT17759.1"/>
    </source>
</evidence>
<dbReference type="RefSeq" id="WP_129302934.1">
    <property type="nucleotide sequence ID" value="NZ_MSSM01000064.1"/>
</dbReference>
<proteinExistence type="predicted"/>
<dbReference type="EMBL" id="MSSM01000064">
    <property type="protein sequence ID" value="RXT17759.1"/>
    <property type="molecule type" value="Genomic_DNA"/>
</dbReference>
<dbReference type="InterPro" id="IPR012865">
    <property type="entry name" value="DUF1642"/>
</dbReference>
<dbReference type="AlphaFoldDB" id="A0A4Q1THF0"/>
<reference evidence="1 2" key="1">
    <citation type="submission" date="2017-01" db="EMBL/GenBank/DDBJ databases">
        <title>Lactobacillus chiayiensis sp. nov., a lactic acid bacterium isolated from compost.</title>
        <authorList>
            <person name="Huang C.-H."/>
        </authorList>
    </citation>
    <scope>NUCLEOTIDE SEQUENCE [LARGE SCALE GENOMIC DNA]</scope>
    <source>
        <strain evidence="2">chh01</strain>
    </source>
</reference>
<evidence type="ECO:0008006" key="3">
    <source>
        <dbReference type="Google" id="ProtNLM"/>
    </source>
</evidence>
<dbReference type="Proteomes" id="UP000290475">
    <property type="component" value="Unassembled WGS sequence"/>
</dbReference>
<accession>A0A4Q1THF0</accession>
<name>A0A4Q1THF0_9LACO</name>
<dbReference type="Pfam" id="PF07852">
    <property type="entry name" value="DUF1642"/>
    <property type="match status" value="1"/>
</dbReference>
<organism evidence="1 2">
    <name type="scientific">Lacticaseibacillus chiayiensis</name>
    <dbReference type="NCBI Taxonomy" id="2100821"/>
    <lineage>
        <taxon>Bacteria</taxon>
        <taxon>Bacillati</taxon>
        <taxon>Bacillota</taxon>
        <taxon>Bacilli</taxon>
        <taxon>Lactobacillales</taxon>
        <taxon>Lactobacillaceae</taxon>
        <taxon>Lacticaseibacillus</taxon>
    </lineage>
</organism>
<sequence>MSEEKMYAVKNDDGEWLRTDTFGTVYWKDEIYDAEWYIDTISARHDANRSGGHMVELVEAPAKVVVSEEEDKMLKKAKNTTVWRPASVIERYAREHERQADDEVLLEDRLMRAYVNGWTVEKPKRWNVKVPHTKDVWYYKSLDGDLLAICPADKKLRGKFTEAEIEHYGLQDCEKVWCDSDD</sequence>
<gene>
    <name evidence="1" type="ORF">BVJ53_14145</name>
</gene>
<protein>
    <recommendedName>
        <fullName evidence="3">DUF1642 domain-containing protein</fullName>
    </recommendedName>
</protein>
<evidence type="ECO:0000313" key="2">
    <source>
        <dbReference type="Proteomes" id="UP000290475"/>
    </source>
</evidence>